<dbReference type="InterPro" id="IPR014710">
    <property type="entry name" value="RmlC-like_jellyroll"/>
</dbReference>
<evidence type="ECO:0000313" key="6">
    <source>
        <dbReference type="Proteomes" id="UP000289718"/>
    </source>
</evidence>
<proteinExistence type="predicted"/>
<feature type="domain" description="Cyclic nucleotide-binding" evidence="4">
    <location>
        <begin position="9"/>
        <end position="129"/>
    </location>
</feature>
<dbReference type="InterPro" id="IPR012318">
    <property type="entry name" value="HTH_CRP"/>
</dbReference>
<keyword evidence="3" id="KW-0804">Transcription</keyword>
<organism evidence="5 6">
    <name type="scientific">Halarcobacter mediterraneus</name>
    <dbReference type="NCBI Taxonomy" id="2023153"/>
    <lineage>
        <taxon>Bacteria</taxon>
        <taxon>Pseudomonadati</taxon>
        <taxon>Campylobacterota</taxon>
        <taxon>Epsilonproteobacteria</taxon>
        <taxon>Campylobacterales</taxon>
        <taxon>Arcobacteraceae</taxon>
        <taxon>Halarcobacter</taxon>
    </lineage>
</organism>
<dbReference type="InterPro" id="IPR036388">
    <property type="entry name" value="WH-like_DNA-bd_sf"/>
</dbReference>
<evidence type="ECO:0000256" key="1">
    <source>
        <dbReference type="ARBA" id="ARBA00023015"/>
    </source>
</evidence>
<dbReference type="Pfam" id="PF00027">
    <property type="entry name" value="cNMP_binding"/>
    <property type="match status" value="1"/>
</dbReference>
<evidence type="ECO:0000256" key="2">
    <source>
        <dbReference type="ARBA" id="ARBA00023125"/>
    </source>
</evidence>
<dbReference type="OrthoDB" id="9815457at2"/>
<dbReference type="PANTHER" id="PTHR24567:SF26">
    <property type="entry name" value="REGULATORY PROTEIN YEIL"/>
    <property type="match status" value="1"/>
</dbReference>
<dbReference type="PROSITE" id="PS50042">
    <property type="entry name" value="CNMP_BINDING_3"/>
    <property type="match status" value="1"/>
</dbReference>
<protein>
    <submittedName>
        <fullName evidence="5">Crp/Fnr family transcriptional regulator</fullName>
    </submittedName>
</protein>
<name>A0A4V1M1A0_9BACT</name>
<evidence type="ECO:0000313" key="5">
    <source>
        <dbReference type="EMBL" id="RXK12785.1"/>
    </source>
</evidence>
<gene>
    <name evidence="5" type="ORF">CP965_09425</name>
</gene>
<dbReference type="Gene3D" id="1.10.10.10">
    <property type="entry name" value="Winged helix-like DNA-binding domain superfamily/Winged helix DNA-binding domain"/>
    <property type="match status" value="1"/>
</dbReference>
<dbReference type="Pfam" id="PF13545">
    <property type="entry name" value="HTH_Crp_2"/>
    <property type="match status" value="1"/>
</dbReference>
<dbReference type="InterPro" id="IPR050397">
    <property type="entry name" value="Env_Response_Regulators"/>
</dbReference>
<dbReference type="EMBL" id="NXIE01000003">
    <property type="protein sequence ID" value="RXK12785.1"/>
    <property type="molecule type" value="Genomic_DNA"/>
</dbReference>
<dbReference type="RefSeq" id="WP_129061841.1">
    <property type="nucleotide sequence ID" value="NZ_NXIE01000003.1"/>
</dbReference>
<dbReference type="InterPro" id="IPR000595">
    <property type="entry name" value="cNMP-bd_dom"/>
</dbReference>
<dbReference type="PANTHER" id="PTHR24567">
    <property type="entry name" value="CRP FAMILY TRANSCRIPTIONAL REGULATORY PROTEIN"/>
    <property type="match status" value="1"/>
</dbReference>
<sequence length="212" mass="24797">MNKLKNYYLFNGLSEKDMELLESISFEKSFSKDEIVFYKGDKSKYLLLLVSGCVTVYKHDFKDNEVVIHNFKAGTFIAELANYENINYPANCRCEMDSKIIFIDYQKFEEYFLNKKEFLLIFIKSLTKKIKTLEVFISSNMVENVDAKIAKFIFDNSEEIKNLKQVKVAEVLNIRQETLSRKLAQMKKEGILHDKKGKIEIKDEKALSSLFS</sequence>
<evidence type="ECO:0000256" key="3">
    <source>
        <dbReference type="ARBA" id="ARBA00023163"/>
    </source>
</evidence>
<dbReference type="GO" id="GO:0003700">
    <property type="term" value="F:DNA-binding transcription factor activity"/>
    <property type="evidence" value="ECO:0007669"/>
    <property type="project" value="TreeGrafter"/>
</dbReference>
<dbReference type="GO" id="GO:0003677">
    <property type="term" value="F:DNA binding"/>
    <property type="evidence" value="ECO:0007669"/>
    <property type="project" value="UniProtKB-KW"/>
</dbReference>
<dbReference type="Gene3D" id="2.60.120.10">
    <property type="entry name" value="Jelly Rolls"/>
    <property type="match status" value="1"/>
</dbReference>
<reference evidence="5 6" key="1">
    <citation type="submission" date="2017-09" db="EMBL/GenBank/DDBJ databases">
        <title>Genomics of the genus Arcobacter.</title>
        <authorList>
            <person name="Perez-Cataluna A."/>
            <person name="Figueras M.J."/>
            <person name="Salas-Masso N."/>
        </authorList>
    </citation>
    <scope>NUCLEOTIDE SEQUENCE [LARGE SCALE GENOMIC DNA]</scope>
    <source>
        <strain evidence="5 6">F156-34</strain>
    </source>
</reference>
<comment type="caution">
    <text evidence="5">The sequence shown here is derived from an EMBL/GenBank/DDBJ whole genome shotgun (WGS) entry which is preliminary data.</text>
</comment>
<dbReference type="Proteomes" id="UP000289718">
    <property type="component" value="Unassembled WGS sequence"/>
</dbReference>
<dbReference type="SUPFAM" id="SSF51206">
    <property type="entry name" value="cAMP-binding domain-like"/>
    <property type="match status" value="1"/>
</dbReference>
<keyword evidence="2" id="KW-0238">DNA-binding</keyword>
<dbReference type="InterPro" id="IPR018490">
    <property type="entry name" value="cNMP-bd_dom_sf"/>
</dbReference>
<keyword evidence="1" id="KW-0805">Transcription regulation</keyword>
<dbReference type="AlphaFoldDB" id="A0A4V1M1A0"/>
<accession>A0A4V1M1A0</accession>
<dbReference type="CDD" id="cd00038">
    <property type="entry name" value="CAP_ED"/>
    <property type="match status" value="1"/>
</dbReference>
<dbReference type="SMART" id="SM00100">
    <property type="entry name" value="cNMP"/>
    <property type="match status" value="1"/>
</dbReference>
<evidence type="ECO:0000259" key="4">
    <source>
        <dbReference type="PROSITE" id="PS50042"/>
    </source>
</evidence>
<dbReference type="SUPFAM" id="SSF46785">
    <property type="entry name" value="Winged helix' DNA-binding domain"/>
    <property type="match status" value="1"/>
</dbReference>
<dbReference type="GO" id="GO:0005829">
    <property type="term" value="C:cytosol"/>
    <property type="evidence" value="ECO:0007669"/>
    <property type="project" value="TreeGrafter"/>
</dbReference>
<keyword evidence="6" id="KW-1185">Reference proteome</keyword>
<dbReference type="InterPro" id="IPR036390">
    <property type="entry name" value="WH_DNA-bd_sf"/>
</dbReference>